<gene>
    <name evidence="2" type="ORF">THAOC_27252</name>
</gene>
<evidence type="ECO:0000313" key="3">
    <source>
        <dbReference type="Proteomes" id="UP000266841"/>
    </source>
</evidence>
<reference evidence="2 3" key="1">
    <citation type="journal article" date="2012" name="Genome Biol.">
        <title>Genome and low-iron response of an oceanic diatom adapted to chronic iron limitation.</title>
        <authorList>
            <person name="Lommer M."/>
            <person name="Specht M."/>
            <person name="Roy A.S."/>
            <person name="Kraemer L."/>
            <person name="Andreson R."/>
            <person name="Gutowska M.A."/>
            <person name="Wolf J."/>
            <person name="Bergner S.V."/>
            <person name="Schilhabel M.B."/>
            <person name="Klostermeier U.C."/>
            <person name="Beiko R.G."/>
            <person name="Rosenstiel P."/>
            <person name="Hippler M."/>
            <person name="Laroche J."/>
        </authorList>
    </citation>
    <scope>NUCLEOTIDE SEQUENCE [LARGE SCALE GENOMIC DNA]</scope>
    <source>
        <strain evidence="2 3">CCMP1005</strain>
    </source>
</reference>
<dbReference type="OrthoDB" id="7729168at2759"/>
<keyword evidence="3" id="KW-1185">Reference proteome</keyword>
<name>K0RHY9_THAOC</name>
<dbReference type="SUPFAM" id="SSF48403">
    <property type="entry name" value="Ankyrin repeat"/>
    <property type="match status" value="1"/>
</dbReference>
<organism evidence="2 3">
    <name type="scientific">Thalassiosira oceanica</name>
    <name type="common">Marine diatom</name>
    <dbReference type="NCBI Taxonomy" id="159749"/>
    <lineage>
        <taxon>Eukaryota</taxon>
        <taxon>Sar</taxon>
        <taxon>Stramenopiles</taxon>
        <taxon>Ochrophyta</taxon>
        <taxon>Bacillariophyta</taxon>
        <taxon>Coscinodiscophyceae</taxon>
        <taxon>Thalassiosirophycidae</taxon>
        <taxon>Thalassiosirales</taxon>
        <taxon>Thalassiosiraceae</taxon>
        <taxon>Thalassiosira</taxon>
    </lineage>
</organism>
<sequence>MVTSPVEVGGCCVAWLAASWGGGAFEVACLRTRRSPSGTRPAAIAARGNDATSVRPSTPFSARGCLGVTGKGCGQSSRLGRRPAQPDPRAPKGKNMALPWSRNAVPRPSPAQILGWLEKKYLHGLALTEGEESTIECFAKPEHYLSLLDYMCAWDSVSLESLRPLLEEMKGLMPEEYWSSDPRPVFSLCANKRVSLELFELLLGYFPNAASFTSSQFCCANMWPRRLLQGFSCNANPLHVACANEYCPDSIVESLLKSNPSALLTKCILGYGTHYSDPQVVLDYFIQSDGTPLHYMLRMRSALRLSIVQMVMNCDESVLKIMGVRIYGYAGNEIDVSPLDCLVWNESIGDMIDFLRQFLRIVKEQGLAVVNSRTGQSLLHHICNNPKATRQAVGVILEEFPDLAMRSSIDDEHAVHVLCGNERLNVSESIRILDLLVESDPDCLLRINVEGNLPLHMAARSKSKSVGFIKHLVDLYPQAVRERNEYDDEPFWSLCVHGCIDVCKFWLDLWPECLTKRDNDGWAPIHHVTDRRDGNKEAARVVSLMLERDASLASIPTSGLQGMLPLHLCCRRSRYSSPFSQGSSSDHTETLQVLFNAYPEAICRRMAGEDNRLPIELVPNNCPDKRLFLEQQMLYYRLSQDTHALSTPDQLGDLELHRAVRSEATLGAIKLLVGGYPSAPQVANANSDYPLHIACARLDGSEVATYLMAQHPPALLARNGEGLLPLHILCSSRAEHEDRPNHCGPNKAAIMLQYDKDSPETETQRLNWQKEETSIVVDGTYDDHIANKTYFDSNASVGIWPSKVGLLRKQARQFYIVYLISINSPFLPPSLLSLSFPYLHLTGFPLPAAPHAILQPVPSAATFAACPGISILVAYTSQPPYPANFSMKLKPGAEVEVATWDGSKVNTVKSLGNSPVPPLIAAEQ</sequence>
<dbReference type="InterPro" id="IPR036770">
    <property type="entry name" value="Ankyrin_rpt-contain_sf"/>
</dbReference>
<proteinExistence type="predicted"/>
<dbReference type="eggNOG" id="KOG0504">
    <property type="taxonomic scope" value="Eukaryota"/>
</dbReference>
<dbReference type="Proteomes" id="UP000266841">
    <property type="component" value="Unassembled WGS sequence"/>
</dbReference>
<dbReference type="AlphaFoldDB" id="K0RHY9"/>
<evidence type="ECO:0000313" key="2">
    <source>
        <dbReference type="EMBL" id="EJK53333.1"/>
    </source>
</evidence>
<feature type="region of interest" description="Disordered" evidence="1">
    <location>
        <begin position="71"/>
        <end position="104"/>
    </location>
</feature>
<comment type="caution">
    <text evidence="2">The sequence shown here is derived from an EMBL/GenBank/DDBJ whole genome shotgun (WGS) entry which is preliminary data.</text>
</comment>
<dbReference type="SMART" id="SM00248">
    <property type="entry name" value="ANK"/>
    <property type="match status" value="8"/>
</dbReference>
<evidence type="ECO:0000256" key="1">
    <source>
        <dbReference type="SAM" id="MobiDB-lite"/>
    </source>
</evidence>
<dbReference type="EMBL" id="AGNL01037991">
    <property type="protein sequence ID" value="EJK53333.1"/>
    <property type="molecule type" value="Genomic_DNA"/>
</dbReference>
<protein>
    <submittedName>
        <fullName evidence="2">Uncharacterized protein</fullName>
    </submittedName>
</protein>
<dbReference type="PANTHER" id="PTHR24121">
    <property type="entry name" value="NO MECHANORECEPTOR POTENTIAL C, ISOFORM D-RELATED"/>
    <property type="match status" value="1"/>
</dbReference>
<accession>K0RHY9</accession>
<dbReference type="PANTHER" id="PTHR24121:SF21">
    <property type="entry name" value="ANKYRIN REPEAT FAMILY PROTEIN"/>
    <property type="match status" value="1"/>
</dbReference>
<dbReference type="InterPro" id="IPR002110">
    <property type="entry name" value="Ankyrin_rpt"/>
</dbReference>
<dbReference type="Gene3D" id="1.25.40.20">
    <property type="entry name" value="Ankyrin repeat-containing domain"/>
    <property type="match status" value="3"/>
</dbReference>
<feature type="region of interest" description="Disordered" evidence="1">
    <location>
        <begin position="36"/>
        <end position="56"/>
    </location>
</feature>